<evidence type="ECO:0000256" key="7">
    <source>
        <dbReference type="ARBA" id="ARBA00022862"/>
    </source>
</evidence>
<dbReference type="InterPro" id="IPR001424">
    <property type="entry name" value="SOD_Cu_Zn_dom"/>
</dbReference>
<evidence type="ECO:0000256" key="3">
    <source>
        <dbReference type="ARBA" id="ARBA00010457"/>
    </source>
</evidence>
<dbReference type="PRINTS" id="PR00068">
    <property type="entry name" value="CUZNDISMTASE"/>
</dbReference>
<keyword evidence="9" id="KW-0186">Copper</keyword>
<keyword evidence="14" id="KW-1185">Reference proteome</keyword>
<dbReference type="Proteomes" id="UP000678393">
    <property type="component" value="Unassembled WGS sequence"/>
</dbReference>
<keyword evidence="7" id="KW-0049">Antioxidant</keyword>
<evidence type="ECO:0000313" key="13">
    <source>
        <dbReference type="EMBL" id="CAG5114625.1"/>
    </source>
</evidence>
<evidence type="ECO:0000259" key="12">
    <source>
        <dbReference type="Pfam" id="PF00080"/>
    </source>
</evidence>
<comment type="cofactor">
    <cofactor evidence="1">
        <name>Cu cation</name>
        <dbReference type="ChEBI" id="CHEBI:23378"/>
    </cofactor>
</comment>
<evidence type="ECO:0000256" key="2">
    <source>
        <dbReference type="ARBA" id="ARBA00001947"/>
    </source>
</evidence>
<dbReference type="InterPro" id="IPR018152">
    <property type="entry name" value="SOD_Cu/Zn_BS"/>
</dbReference>
<reference evidence="13" key="1">
    <citation type="submission" date="2021-04" db="EMBL/GenBank/DDBJ databases">
        <authorList>
            <consortium name="Molecular Ecology Group"/>
        </authorList>
    </citation>
    <scope>NUCLEOTIDE SEQUENCE</scope>
</reference>
<comment type="catalytic activity">
    <reaction evidence="11">
        <text>2 superoxide + 2 H(+) = H2O2 + O2</text>
        <dbReference type="Rhea" id="RHEA:20696"/>
        <dbReference type="ChEBI" id="CHEBI:15378"/>
        <dbReference type="ChEBI" id="CHEBI:15379"/>
        <dbReference type="ChEBI" id="CHEBI:16240"/>
        <dbReference type="ChEBI" id="CHEBI:18421"/>
        <dbReference type="EC" id="1.15.1.1"/>
    </reaction>
</comment>
<keyword evidence="6" id="KW-0862">Zinc</keyword>
<dbReference type="InterPro" id="IPR036423">
    <property type="entry name" value="SOD-like_Cu/Zn_dom_sf"/>
</dbReference>
<dbReference type="PROSITE" id="PS00332">
    <property type="entry name" value="SOD_CU_ZN_2"/>
    <property type="match status" value="1"/>
</dbReference>
<evidence type="ECO:0000256" key="11">
    <source>
        <dbReference type="ARBA" id="ARBA00049204"/>
    </source>
</evidence>
<comment type="caution">
    <text evidence="13">The sequence shown here is derived from an EMBL/GenBank/DDBJ whole genome shotgun (WGS) entry which is preliminary data.</text>
</comment>
<dbReference type="PANTHER" id="PTHR10003">
    <property type="entry name" value="SUPEROXIDE DISMUTASE CU-ZN -RELATED"/>
    <property type="match status" value="1"/>
</dbReference>
<dbReference type="EC" id="1.15.1.1" evidence="4"/>
<feature type="non-terminal residue" evidence="13">
    <location>
        <position position="1"/>
    </location>
</feature>
<evidence type="ECO:0000256" key="1">
    <source>
        <dbReference type="ARBA" id="ARBA00001935"/>
    </source>
</evidence>
<dbReference type="AlphaFoldDB" id="A0A8S3YGN1"/>
<dbReference type="EMBL" id="CAJHNH020000016">
    <property type="protein sequence ID" value="CAG5114625.1"/>
    <property type="molecule type" value="Genomic_DNA"/>
</dbReference>
<dbReference type="OrthoDB" id="2015551at2759"/>
<accession>A0A8S3YGN1</accession>
<sequence length="168" mass="17626">KRGEERVAVCAVKPNDGSDQPVTGVVTFRQKHGQYITIEVHLEGFKSLPSTANDTEYLHGFHVHATGNLTAGCDSTGGHYNPRNTNHGGPSDAVRHAGDFGNLRQSPDGRVDKTFTDPVATLFGSYSIIGRGLVVHSGEDDLGKGGNANSLINGNAGKRLGCCVIGSA</sequence>
<dbReference type="GO" id="GO:0005507">
    <property type="term" value="F:copper ion binding"/>
    <property type="evidence" value="ECO:0007669"/>
    <property type="project" value="InterPro"/>
</dbReference>
<evidence type="ECO:0000256" key="8">
    <source>
        <dbReference type="ARBA" id="ARBA00023002"/>
    </source>
</evidence>
<proteinExistence type="inferred from homology"/>
<keyword evidence="10" id="KW-1015">Disulfide bond</keyword>
<evidence type="ECO:0000256" key="5">
    <source>
        <dbReference type="ARBA" id="ARBA00022723"/>
    </source>
</evidence>
<name>A0A8S3YGN1_9EUPU</name>
<dbReference type="SUPFAM" id="SSF49329">
    <property type="entry name" value="Cu,Zn superoxide dismutase-like"/>
    <property type="match status" value="1"/>
</dbReference>
<dbReference type="CDD" id="cd00305">
    <property type="entry name" value="Cu-Zn_Superoxide_Dismutase"/>
    <property type="match status" value="1"/>
</dbReference>
<keyword evidence="5" id="KW-0479">Metal-binding</keyword>
<evidence type="ECO:0000256" key="10">
    <source>
        <dbReference type="ARBA" id="ARBA00023157"/>
    </source>
</evidence>
<comment type="cofactor">
    <cofactor evidence="2">
        <name>Zn(2+)</name>
        <dbReference type="ChEBI" id="CHEBI:29105"/>
    </cofactor>
</comment>
<evidence type="ECO:0000256" key="4">
    <source>
        <dbReference type="ARBA" id="ARBA00012682"/>
    </source>
</evidence>
<evidence type="ECO:0000256" key="6">
    <source>
        <dbReference type="ARBA" id="ARBA00022833"/>
    </source>
</evidence>
<feature type="domain" description="Superoxide dismutase copper/zinc binding" evidence="12">
    <location>
        <begin position="22"/>
        <end position="165"/>
    </location>
</feature>
<protein>
    <recommendedName>
        <fullName evidence="4">superoxide dismutase</fullName>
        <ecNumber evidence="4">1.15.1.1</ecNumber>
    </recommendedName>
</protein>
<dbReference type="Pfam" id="PF00080">
    <property type="entry name" value="Sod_Cu"/>
    <property type="match status" value="1"/>
</dbReference>
<dbReference type="FunFam" id="2.60.40.200:FF:000003">
    <property type="entry name" value="Superoxide dismutase [Cu-Zn], chloroplastic"/>
    <property type="match status" value="1"/>
</dbReference>
<dbReference type="InterPro" id="IPR024134">
    <property type="entry name" value="SOD_Cu/Zn_/chaperone"/>
</dbReference>
<organism evidence="13 14">
    <name type="scientific">Candidula unifasciata</name>
    <dbReference type="NCBI Taxonomy" id="100452"/>
    <lineage>
        <taxon>Eukaryota</taxon>
        <taxon>Metazoa</taxon>
        <taxon>Spiralia</taxon>
        <taxon>Lophotrochozoa</taxon>
        <taxon>Mollusca</taxon>
        <taxon>Gastropoda</taxon>
        <taxon>Heterobranchia</taxon>
        <taxon>Euthyneura</taxon>
        <taxon>Panpulmonata</taxon>
        <taxon>Eupulmonata</taxon>
        <taxon>Stylommatophora</taxon>
        <taxon>Helicina</taxon>
        <taxon>Helicoidea</taxon>
        <taxon>Geomitridae</taxon>
        <taxon>Candidula</taxon>
    </lineage>
</organism>
<comment type="similarity">
    <text evidence="3">Belongs to the Cu-Zn superoxide dismutase family.</text>
</comment>
<dbReference type="GO" id="GO:0004784">
    <property type="term" value="F:superoxide dismutase activity"/>
    <property type="evidence" value="ECO:0007669"/>
    <property type="project" value="UniProtKB-EC"/>
</dbReference>
<evidence type="ECO:0000313" key="14">
    <source>
        <dbReference type="Proteomes" id="UP000678393"/>
    </source>
</evidence>
<gene>
    <name evidence="13" type="ORF">CUNI_LOCUS183</name>
</gene>
<keyword evidence="8" id="KW-0560">Oxidoreductase</keyword>
<evidence type="ECO:0000256" key="9">
    <source>
        <dbReference type="ARBA" id="ARBA00023008"/>
    </source>
</evidence>
<dbReference type="Gene3D" id="2.60.40.200">
    <property type="entry name" value="Superoxide dismutase, copper/zinc binding domain"/>
    <property type="match status" value="1"/>
</dbReference>